<dbReference type="RefSeq" id="WP_000342936.1">
    <property type="nucleotide sequence ID" value="NZ_CP013278.1"/>
</dbReference>
<dbReference type="EMBL" id="CP013278">
    <property type="protein sequence ID" value="AND28475.1"/>
    <property type="molecule type" value="Genomic_DNA"/>
</dbReference>
<dbReference type="AlphaFoldDB" id="A0A161J7I7"/>
<reference evidence="1" key="1">
    <citation type="journal article" date="2017" name="Res. Microbiol.">
        <title>Comparative genomics of extrachromosomal elements in Bacillus thuringiensis subsp. israelensis.</title>
        <authorList>
            <person name="Bolotin A."/>
            <person name="Gillis A."/>
            <person name="Sanchis V."/>
            <person name="Nielsen-LeRoux C."/>
            <person name="Mahillon J."/>
            <person name="Lereclus D."/>
            <person name="Sorokin A."/>
        </authorList>
    </citation>
    <scope>NUCLEOTIDE SEQUENCE</scope>
    <source>
        <strain evidence="1">AM65-52</strain>
        <plasmid evidence="1">pAM65-52-3-235K</plasmid>
    </source>
</reference>
<dbReference type="PATRIC" id="fig|1430.6.peg.2174"/>
<evidence type="ECO:0000313" key="1">
    <source>
        <dbReference type="EMBL" id="AND28475.1"/>
    </source>
</evidence>
<accession>A0A161J7I7</accession>
<organism evidence="1">
    <name type="scientific">Bacillus thuringiensis subsp. israelensis</name>
    <dbReference type="NCBI Taxonomy" id="1430"/>
    <lineage>
        <taxon>Bacteria</taxon>
        <taxon>Bacillati</taxon>
        <taxon>Bacillota</taxon>
        <taxon>Bacilli</taxon>
        <taxon>Bacillales</taxon>
        <taxon>Bacillaceae</taxon>
        <taxon>Bacillus</taxon>
        <taxon>Bacillus cereus group</taxon>
    </lineage>
</organism>
<protein>
    <submittedName>
        <fullName evidence="1">Uncharacterized protein</fullName>
    </submittedName>
</protein>
<proteinExistence type="predicted"/>
<sequence length="109" mass="12787">MDDVQKFVSKNQHQFGYVMQVASDQWKKKDPTGALTVGPCNYYIEKHGDYHTLLDKLASKEEITMRALGKSVETMHKIKFFCERAKNYQRIEDKDKDMDIILELLKENV</sequence>
<gene>
    <name evidence="1" type="ORF">ATN07_32625</name>
</gene>
<keyword evidence="1" id="KW-0614">Plasmid</keyword>
<geneLocation type="plasmid" evidence="1">
    <name>pAM65-52-3-235K</name>
</geneLocation>
<name>A0A161J7I7_BACTI</name>